<dbReference type="Proteomes" id="UP000005536">
    <property type="component" value="Unassembled WGS sequence"/>
</dbReference>
<dbReference type="AlphaFoldDB" id="D4DUA9"/>
<evidence type="ECO:0000313" key="2">
    <source>
        <dbReference type="Proteomes" id="UP000005536"/>
    </source>
</evidence>
<accession>D4DUA9</accession>
<gene>
    <name evidence="1" type="ORF">NEIELOOT_02668</name>
</gene>
<protein>
    <submittedName>
        <fullName evidence="1">Uncharacterized protein</fullName>
    </submittedName>
</protein>
<organism evidence="1 2">
    <name type="scientific">Neisseria elongata subsp. glycolytica ATCC 29315</name>
    <dbReference type="NCBI Taxonomy" id="546263"/>
    <lineage>
        <taxon>Bacteria</taxon>
        <taxon>Pseudomonadati</taxon>
        <taxon>Pseudomonadota</taxon>
        <taxon>Betaproteobacteria</taxon>
        <taxon>Neisseriales</taxon>
        <taxon>Neisseriaceae</taxon>
        <taxon>Neisseria</taxon>
    </lineage>
</organism>
<name>D4DUA9_NEIEG</name>
<proteinExistence type="predicted"/>
<sequence>MCGKAADYTQKVDASDALSFRRPQWGRPSEKAGRRYAVFRRP</sequence>
<evidence type="ECO:0000313" key="1">
    <source>
        <dbReference type="EMBL" id="EFE48692.1"/>
    </source>
</evidence>
<comment type="caution">
    <text evidence="1">The sequence shown here is derived from an EMBL/GenBank/DDBJ whole genome shotgun (WGS) entry which is preliminary data.</text>
</comment>
<dbReference type="EMBL" id="ADBF01000253">
    <property type="protein sequence ID" value="EFE48692.1"/>
    <property type="molecule type" value="Genomic_DNA"/>
</dbReference>
<reference evidence="1 2" key="1">
    <citation type="submission" date="2010-02" db="EMBL/GenBank/DDBJ databases">
        <authorList>
            <person name="Weinstock G."/>
            <person name="Sodergren E."/>
            <person name="Clifton S."/>
            <person name="Fulton L."/>
            <person name="Fulton B."/>
            <person name="Courtney L."/>
            <person name="Fronick C."/>
            <person name="Harrison M."/>
            <person name="Strong C."/>
            <person name="Farmer C."/>
            <person name="Delahaunty K."/>
            <person name="Markovic C."/>
            <person name="Hall O."/>
            <person name="Minx P."/>
            <person name="Tomlinson C."/>
            <person name="Mitreva M."/>
            <person name="Nelson J."/>
            <person name="Hou S."/>
            <person name="Wollam A."/>
            <person name="Pepin K.H."/>
            <person name="Johnson M."/>
            <person name="Bhonagiri V."/>
            <person name="Zhang X."/>
            <person name="Suruliraj S."/>
            <person name="Warren W."/>
            <person name="Chinwalla A."/>
            <person name="Mardis E.R."/>
            <person name="Wilson R.K."/>
        </authorList>
    </citation>
    <scope>NUCLEOTIDE SEQUENCE [LARGE SCALE GENOMIC DNA]</scope>
    <source>
        <strain evidence="1 2">ATCC 29315</strain>
    </source>
</reference>